<dbReference type="PANTHER" id="PTHR39319">
    <property type="entry name" value="SI:DKEY-256H2.1"/>
    <property type="match status" value="1"/>
</dbReference>
<comment type="caution">
    <text evidence="5">The sequence shown here is derived from an EMBL/GenBank/DDBJ whole genome shotgun (WGS) entry which is preliminary data.</text>
</comment>
<dbReference type="InterPro" id="IPR008977">
    <property type="entry name" value="PHM/PNGase_F_dom_sf"/>
</dbReference>
<dbReference type="OrthoDB" id="6281169at2"/>
<dbReference type="Proteomes" id="UP000306918">
    <property type="component" value="Unassembled WGS sequence"/>
</dbReference>
<gene>
    <name evidence="5" type="ORF">FAM09_12285</name>
</gene>
<name>A0A4S8HYN8_9BACT</name>
<protein>
    <submittedName>
        <fullName evidence="5">T9SS type A sorting domain-containing protein</fullName>
    </submittedName>
</protein>
<evidence type="ECO:0000259" key="4">
    <source>
        <dbReference type="Pfam" id="PF18962"/>
    </source>
</evidence>
<dbReference type="InterPro" id="IPR014784">
    <property type="entry name" value="Cu2_ascorb_mOase-like_C"/>
</dbReference>
<keyword evidence="1" id="KW-1015">Disulfide bond</keyword>
<dbReference type="InterPro" id="IPR053251">
    <property type="entry name" value="N-glycanase"/>
</dbReference>
<dbReference type="AlphaFoldDB" id="A0A4S8HYN8"/>
<evidence type="ECO:0000259" key="3">
    <source>
        <dbReference type="Pfam" id="PF09113"/>
    </source>
</evidence>
<accession>A0A4S8HYN8</accession>
<dbReference type="GO" id="GO:0016715">
    <property type="term" value="F:oxidoreductase activity, acting on paired donors, with incorporation or reduction of molecular oxygen, reduced ascorbate as one donor, and incorporation of one atom of oxygen"/>
    <property type="evidence" value="ECO:0007669"/>
    <property type="project" value="InterPro"/>
</dbReference>
<feature type="domain" description="Secretion system C-terminal sorting" evidence="4">
    <location>
        <begin position="668"/>
        <end position="741"/>
    </location>
</feature>
<dbReference type="InterPro" id="IPR026444">
    <property type="entry name" value="Secre_tail"/>
</dbReference>
<dbReference type="EMBL" id="STFF01000003">
    <property type="protein sequence ID" value="THU39284.1"/>
    <property type="molecule type" value="Genomic_DNA"/>
</dbReference>
<keyword evidence="6" id="KW-1185">Reference proteome</keyword>
<evidence type="ECO:0000256" key="2">
    <source>
        <dbReference type="SAM" id="SignalP"/>
    </source>
</evidence>
<dbReference type="NCBIfam" id="TIGR04183">
    <property type="entry name" value="Por_Secre_tail"/>
    <property type="match status" value="1"/>
</dbReference>
<dbReference type="Pfam" id="PF09113">
    <property type="entry name" value="N-glycanase_C"/>
    <property type="match status" value="1"/>
</dbReference>
<proteinExistence type="predicted"/>
<dbReference type="Pfam" id="PF18962">
    <property type="entry name" value="Por_Secre_tail"/>
    <property type="match status" value="1"/>
</dbReference>
<reference evidence="5 6" key="1">
    <citation type="submission" date="2019-04" db="EMBL/GenBank/DDBJ databases">
        <title>Niastella caeni sp. nov., isolated from activated sludge.</title>
        <authorList>
            <person name="Sheng M."/>
        </authorList>
    </citation>
    <scope>NUCLEOTIDE SEQUENCE [LARGE SCALE GENOMIC DNA]</scope>
    <source>
        <strain evidence="5 6">HX-2-15</strain>
    </source>
</reference>
<organism evidence="5 6">
    <name type="scientific">Niastella caeni</name>
    <dbReference type="NCBI Taxonomy" id="2569763"/>
    <lineage>
        <taxon>Bacteria</taxon>
        <taxon>Pseudomonadati</taxon>
        <taxon>Bacteroidota</taxon>
        <taxon>Chitinophagia</taxon>
        <taxon>Chitinophagales</taxon>
        <taxon>Chitinophagaceae</taxon>
        <taxon>Niastella</taxon>
    </lineage>
</organism>
<dbReference type="RefSeq" id="WP_136577416.1">
    <property type="nucleotide sequence ID" value="NZ_STFF01000003.1"/>
</dbReference>
<evidence type="ECO:0000313" key="6">
    <source>
        <dbReference type="Proteomes" id="UP000306918"/>
    </source>
</evidence>
<dbReference type="Gene3D" id="2.60.120.230">
    <property type="match status" value="2"/>
</dbReference>
<sequence>MRYFVRACVLYLLLVSLFSAKGLANPGDTTWVQAQNDVQLDYYNDFDAAVTFPSGTVSYRKIIMVFTLGKYQCPAGTQYCGDWDYTVQNYLMTPTDTFELSRLITPYANASYPRTGWNWKQRYYFDVTDFYPVLKNAATIRLSYHNYSGGFTGNIKFAFIEGTPPRSVTGIKRLWHGAFPFGRSTDPIENYLPAINALAPANTQQAEMNFTVTGHGSDNTGCSEFCSKYYQVYANSSLKETKTIWKDNCGSNNLYPQSGTWIYNRAGWCPGEQVNPNVHKLGAVTAGNSINADVNFQSYTGNGSASYIIESALFFYGAYNQNLDASVESIIAPNDYEGHFRANPICGNPVVVIKNTGATTINSVALQYGVAGQTLQTYTVSGLTIASSKDTTIKLPSLSALATLAAGSINKFVVTIQQINGNADGYALNNSMQSSFVAAPEWPGRFTMVIKSNNGATQTKWRIEDLNSTVYKQRNPTATQTVYTDSVELPDGCYRLVVTDANCDGLYWWANSGAGRGYVYAAKKDGTVIPFTNGLPAYPASLAPDFGCGFTQYFRVSSTLAADQLLLSGEAKEANNLLSWETSKEVNTERFALEYSVNDTTYTAVAEVKANGNTSSKSTYSSTHIPTVHSAFYYYRLKLYYTDGSWKYSNKVTLSPVASSEFAVDVRPSPFNDEIKVRITAPRSQTASITLFDMQGRILLNRNSNLSTGLNVISIDGNSFAAGVYTIVIRSDGQKLARKIIKL</sequence>
<dbReference type="PANTHER" id="PTHR39319:SF1">
    <property type="entry name" value="SI:DKEY-256H2.1"/>
    <property type="match status" value="1"/>
</dbReference>
<keyword evidence="2" id="KW-0732">Signal</keyword>
<feature type="domain" description="Peptide-N-glycosidase F C-terminal" evidence="3">
    <location>
        <begin position="199"/>
        <end position="309"/>
    </location>
</feature>
<feature type="chain" id="PRO_5020502908" evidence="2">
    <location>
        <begin position="25"/>
        <end position="743"/>
    </location>
</feature>
<feature type="signal peptide" evidence="2">
    <location>
        <begin position="1"/>
        <end position="24"/>
    </location>
</feature>
<evidence type="ECO:0000256" key="1">
    <source>
        <dbReference type="ARBA" id="ARBA00023157"/>
    </source>
</evidence>
<dbReference type="SUPFAM" id="SSF49742">
    <property type="entry name" value="PHM/PNGase F"/>
    <property type="match status" value="1"/>
</dbReference>
<dbReference type="InterPro" id="IPR015197">
    <property type="entry name" value="PngaseF_C"/>
</dbReference>
<evidence type="ECO:0000313" key="5">
    <source>
        <dbReference type="EMBL" id="THU39284.1"/>
    </source>
</evidence>